<name>A0AA38CRR0_9MICO</name>
<reference evidence="3" key="2">
    <citation type="submission" date="2023-02" db="EMBL/GenBank/DDBJ databases">
        <authorList>
            <person name="Sun Q."/>
            <person name="Mori K."/>
        </authorList>
    </citation>
    <scope>NUCLEOTIDE SEQUENCE</scope>
    <source>
        <strain evidence="3">NBRC 112290</strain>
    </source>
</reference>
<accession>A0AA38CRR0</accession>
<dbReference type="Gene3D" id="1.10.30.50">
    <property type="match status" value="1"/>
</dbReference>
<dbReference type="InterPro" id="IPR003615">
    <property type="entry name" value="HNH_nuc"/>
</dbReference>
<organism evidence="3 4">
    <name type="scientific">Litorihabitans aurantiacus</name>
    <dbReference type="NCBI Taxonomy" id="1930061"/>
    <lineage>
        <taxon>Bacteria</taxon>
        <taxon>Bacillati</taxon>
        <taxon>Actinomycetota</taxon>
        <taxon>Actinomycetes</taxon>
        <taxon>Micrococcales</taxon>
        <taxon>Beutenbergiaceae</taxon>
        <taxon>Litorihabitans</taxon>
    </lineage>
</organism>
<dbReference type="AlphaFoldDB" id="A0AA38CRR0"/>
<dbReference type="InterPro" id="IPR003870">
    <property type="entry name" value="DUF222"/>
</dbReference>
<dbReference type="SMART" id="SM00507">
    <property type="entry name" value="HNHc"/>
    <property type="match status" value="1"/>
</dbReference>
<dbReference type="Proteomes" id="UP001157161">
    <property type="component" value="Unassembled WGS sequence"/>
</dbReference>
<dbReference type="CDD" id="cd00085">
    <property type="entry name" value="HNHc"/>
    <property type="match status" value="1"/>
</dbReference>
<protein>
    <recommendedName>
        <fullName evidence="2">HNH nuclease domain-containing protein</fullName>
    </recommendedName>
</protein>
<sequence>MFDTGAWPGGAGILSDPAGSAPEDVRVRLGLDSPEAGGPPSATIERLLQLSDFTRLVQLSPAELVELAATFTAVEAWAASGVRAAAAQLHASVARPVPSPAPEEGAKVESVRVEVVGAASAELAMRLGTSARHAARLVGEGRLYEGLLHPVGSALATGEVDAGKAAVFAELLVDQPPPVCFAVCEQVLPQAPGMTRHALRRRIRAVIIQVDPATAGERATVASSQRRLEQVRLLPDGLASLRLVAPVMDVATVYTAAEAAARAARSGGDPRTLDQLRADALTAMAADALAAGRVDPHRARAEVIDPPSSRDLAVVVGPGARACASRGRGPDPADAMPEPVGRESELTGVVTEQVVRESELTGVVTEQVVRESEPRGVVTEQVVRESEPRGVVTEPVRATSVGTAEPGFAGPGADALALARVVSEARARAGVPCSDQPSREGERTPDIFDSIATIRAAAEQDASALGLVRATVTRVRRAVSSSTVHRHSRATQAPPPVAAHLLGGVLDPLAELPGAGDHPPMRRFGGATARLVLALDPLHLRSADPKVIHAVDPWVRELDGANLITDDGDPFAAYEAPAACRIGVDVPELVGVGPLDPVTARAIAERSDAWVRVSTALADDARHGDTGESRGCDEREGEGEARDGGEPRSESGVAADGGPSLEGAGVADGDPRSGEVQHGYVPGAPLARLVRGRHPTCVAPGCAVPSSACDLDHVVAWPLGATTASNLRPLCRRHHVLKTHEGHDYELTAEGAARWTTPNGHVYLRPPGGETTLVHGPGLERLTRAGG</sequence>
<comment type="caution">
    <text evidence="3">The sequence shown here is derived from an EMBL/GenBank/DDBJ whole genome shotgun (WGS) entry which is preliminary data.</text>
</comment>
<evidence type="ECO:0000313" key="3">
    <source>
        <dbReference type="EMBL" id="GMA32081.1"/>
    </source>
</evidence>
<keyword evidence="4" id="KW-1185">Reference proteome</keyword>
<gene>
    <name evidence="3" type="ORF">GCM10025875_20730</name>
</gene>
<feature type="region of interest" description="Disordered" evidence="1">
    <location>
        <begin position="322"/>
        <end position="344"/>
    </location>
</feature>
<dbReference type="Pfam" id="PF02720">
    <property type="entry name" value="DUF222"/>
    <property type="match status" value="1"/>
</dbReference>
<feature type="domain" description="HNH nuclease" evidence="2">
    <location>
        <begin position="685"/>
        <end position="736"/>
    </location>
</feature>
<evidence type="ECO:0000313" key="4">
    <source>
        <dbReference type="Proteomes" id="UP001157161"/>
    </source>
</evidence>
<feature type="region of interest" description="Disordered" evidence="1">
    <location>
        <begin position="621"/>
        <end position="680"/>
    </location>
</feature>
<evidence type="ECO:0000256" key="1">
    <source>
        <dbReference type="SAM" id="MobiDB-lite"/>
    </source>
</evidence>
<evidence type="ECO:0000259" key="2">
    <source>
        <dbReference type="SMART" id="SM00507"/>
    </source>
</evidence>
<dbReference type="RefSeq" id="WP_284250792.1">
    <property type="nucleotide sequence ID" value="NZ_BSUM01000001.1"/>
</dbReference>
<dbReference type="EMBL" id="BSUM01000001">
    <property type="protein sequence ID" value="GMA32081.1"/>
    <property type="molecule type" value="Genomic_DNA"/>
</dbReference>
<reference evidence="3" key="1">
    <citation type="journal article" date="2014" name="Int. J. Syst. Evol. Microbiol.">
        <title>Complete genome sequence of Corynebacterium casei LMG S-19264T (=DSM 44701T), isolated from a smear-ripened cheese.</title>
        <authorList>
            <consortium name="US DOE Joint Genome Institute (JGI-PGF)"/>
            <person name="Walter F."/>
            <person name="Albersmeier A."/>
            <person name="Kalinowski J."/>
            <person name="Ruckert C."/>
        </authorList>
    </citation>
    <scope>NUCLEOTIDE SEQUENCE</scope>
    <source>
        <strain evidence="3">NBRC 112290</strain>
    </source>
</reference>
<proteinExistence type="predicted"/>
<feature type="compositionally biased region" description="Basic and acidic residues" evidence="1">
    <location>
        <begin position="621"/>
        <end position="649"/>
    </location>
</feature>